<dbReference type="EMBL" id="BMQQ01000001">
    <property type="protein sequence ID" value="GGT15553.1"/>
    <property type="molecule type" value="Genomic_DNA"/>
</dbReference>
<accession>A0A918LLZ6</accession>
<dbReference type="Pfam" id="PF07885">
    <property type="entry name" value="Ion_trans_2"/>
    <property type="match status" value="1"/>
</dbReference>
<evidence type="ECO:0000313" key="4">
    <source>
        <dbReference type="Proteomes" id="UP000619486"/>
    </source>
</evidence>
<proteinExistence type="predicted"/>
<protein>
    <recommendedName>
        <fullName evidence="2">Potassium channel domain-containing protein</fullName>
    </recommendedName>
</protein>
<reference evidence="3" key="1">
    <citation type="journal article" date="2014" name="Int. J. Syst. Evol. Microbiol.">
        <title>Complete genome sequence of Corynebacterium casei LMG S-19264T (=DSM 44701T), isolated from a smear-ripened cheese.</title>
        <authorList>
            <consortium name="US DOE Joint Genome Institute (JGI-PGF)"/>
            <person name="Walter F."/>
            <person name="Albersmeier A."/>
            <person name="Kalinowski J."/>
            <person name="Ruckert C."/>
        </authorList>
    </citation>
    <scope>NUCLEOTIDE SEQUENCE</scope>
    <source>
        <strain evidence="3">JCM 3172</strain>
    </source>
</reference>
<name>A0A918LLZ6_9ACTN</name>
<dbReference type="SUPFAM" id="SSF81324">
    <property type="entry name" value="Voltage-gated potassium channels"/>
    <property type="match status" value="1"/>
</dbReference>
<feature type="domain" description="Potassium channel" evidence="2">
    <location>
        <begin position="102"/>
        <end position="150"/>
    </location>
</feature>
<comment type="caution">
    <text evidence="3">The sequence shown here is derived from an EMBL/GenBank/DDBJ whole genome shotgun (WGS) entry which is preliminary data.</text>
</comment>
<feature type="transmembrane region" description="Helical" evidence="1">
    <location>
        <begin position="104"/>
        <end position="126"/>
    </location>
</feature>
<reference evidence="3" key="2">
    <citation type="submission" date="2020-09" db="EMBL/GenBank/DDBJ databases">
        <authorList>
            <person name="Sun Q."/>
            <person name="Ohkuma M."/>
        </authorList>
    </citation>
    <scope>NUCLEOTIDE SEQUENCE</scope>
    <source>
        <strain evidence="3">JCM 3172</strain>
    </source>
</reference>
<keyword evidence="4" id="KW-1185">Reference proteome</keyword>
<dbReference type="AlphaFoldDB" id="A0A918LLZ6"/>
<sequence>MANWLMTLGGAALAMLALRDVFHTLWHPTRHGGLSRRVMTLAWYLSSSFGRRRAVGLAGPLGMVTVVVLWAVTVILGWALMYWPHMPGGFSFAAGLSPADYTGFVDAVYLSIVTMATLGLGDIAPADGWLRVLGPIEAVVGFALLTATVTWVLGIYPALTRRRAVALRIHQLRRCGLDERTLSTPQAAAVLQGLAADLAHVCVDFRQYAESYYFHDGDEPTSLAATIPYLADLAERTPHPAEPQAALARALLRVCLDDLAVTLDERFLHTGGTTRHVLDRYAHDHGRAART</sequence>
<feature type="transmembrane region" description="Helical" evidence="1">
    <location>
        <begin position="61"/>
        <end position="83"/>
    </location>
</feature>
<evidence type="ECO:0000256" key="1">
    <source>
        <dbReference type="SAM" id="Phobius"/>
    </source>
</evidence>
<keyword evidence="1" id="KW-1133">Transmembrane helix</keyword>
<dbReference type="RefSeq" id="WP_019891232.1">
    <property type="nucleotide sequence ID" value="NZ_BMQQ01000001.1"/>
</dbReference>
<dbReference type="Gene3D" id="1.10.287.70">
    <property type="match status" value="1"/>
</dbReference>
<organism evidence="3 4">
    <name type="scientific">Streptomyces purpureus</name>
    <dbReference type="NCBI Taxonomy" id="1951"/>
    <lineage>
        <taxon>Bacteria</taxon>
        <taxon>Bacillati</taxon>
        <taxon>Actinomycetota</taxon>
        <taxon>Actinomycetes</taxon>
        <taxon>Kitasatosporales</taxon>
        <taxon>Streptomycetaceae</taxon>
        <taxon>Streptomyces</taxon>
    </lineage>
</organism>
<keyword evidence="1" id="KW-0472">Membrane</keyword>
<dbReference type="Proteomes" id="UP000619486">
    <property type="component" value="Unassembled WGS sequence"/>
</dbReference>
<dbReference type="InterPro" id="IPR013099">
    <property type="entry name" value="K_chnl_dom"/>
</dbReference>
<evidence type="ECO:0000313" key="3">
    <source>
        <dbReference type="EMBL" id="GGT15553.1"/>
    </source>
</evidence>
<feature type="transmembrane region" description="Helical" evidence="1">
    <location>
        <begin position="138"/>
        <end position="159"/>
    </location>
</feature>
<keyword evidence="1" id="KW-0812">Transmembrane</keyword>
<evidence type="ECO:0000259" key="2">
    <source>
        <dbReference type="Pfam" id="PF07885"/>
    </source>
</evidence>
<gene>
    <name evidence="3" type="ORF">GCM10014713_05460</name>
</gene>